<name>A0A0D2JEJ8_9BACT</name>
<keyword evidence="3" id="KW-1185">Reference proteome</keyword>
<evidence type="ECO:0000313" key="3">
    <source>
        <dbReference type="Proteomes" id="UP000032214"/>
    </source>
</evidence>
<dbReference type="STRING" id="1306947.J120_00750"/>
<dbReference type="AlphaFoldDB" id="A0A0D2JEJ8"/>
<dbReference type="Proteomes" id="UP000032214">
    <property type="component" value="Unassembled WGS sequence"/>
</dbReference>
<dbReference type="InterPro" id="IPR000182">
    <property type="entry name" value="GNAT_dom"/>
</dbReference>
<sequence>MSTFLLDNNFSYMEVIVRAHKLQRVLLCTAVGLASTVSFTSEVGPKNSFFHNIMHALKRTTCNPLLLASGSVAASYAYVKTQVSTLQPKHASQTPSSTGSITPQNRFTESILGKLANVKNNNVFDLIGKIYTDARSRTINFKQSIDQKLKDLSLQEKIRRSYTSQKNYIKSLVDKFTNNNKSLGQTKPVLTVLTSPSAVGITYDPHYYPQAFIKEIAEVSIQQLHTPSSNPSSSSYTTVVHAQQHILQHRIIARINYEYAKDECNVEYINTFSAKDRNKGYASLLLLELENEMRQKNIYKIKLRAMYNSVNFYKKRGFTEEEEPSYLTRMVKVITPEKVKE</sequence>
<accession>A0A0D2JEJ8</accession>
<dbReference type="SUPFAM" id="SSF55729">
    <property type="entry name" value="Acyl-CoA N-acyltransferases (Nat)"/>
    <property type="match status" value="1"/>
</dbReference>
<dbReference type="GO" id="GO:0016747">
    <property type="term" value="F:acyltransferase activity, transferring groups other than amino-acyl groups"/>
    <property type="evidence" value="ECO:0007669"/>
    <property type="project" value="InterPro"/>
</dbReference>
<comment type="caution">
    <text evidence="2">The sequence shown here is derived from an EMBL/GenBank/DDBJ whole genome shotgun (WGS) entry which is preliminary data.</text>
</comment>
<dbReference type="InterPro" id="IPR016181">
    <property type="entry name" value="Acyl_CoA_acyltransferase"/>
</dbReference>
<dbReference type="Gene3D" id="3.40.630.30">
    <property type="match status" value="1"/>
</dbReference>
<feature type="domain" description="N-acetyltransferase" evidence="1">
    <location>
        <begin position="275"/>
        <end position="324"/>
    </location>
</feature>
<protein>
    <recommendedName>
        <fullName evidence="1">N-acetyltransferase domain-containing protein</fullName>
    </recommendedName>
</protein>
<dbReference type="Pfam" id="PF13673">
    <property type="entry name" value="Acetyltransf_10"/>
    <property type="match status" value="1"/>
</dbReference>
<gene>
    <name evidence="2" type="ORF">J120_00750</name>
</gene>
<reference evidence="2 3" key="1">
    <citation type="journal article" date="2013" name="Proc. Natl. Acad. Sci. U.S.A.">
        <title>Candidate phylum TM6 genome recovered from a hospital sink biofilm provides genomic insights into this uncultivated phylum.</title>
        <authorList>
            <person name="McLean J.S."/>
            <person name="Lombardo M.J."/>
            <person name="Badger J.H."/>
            <person name="Edlund A."/>
            <person name="Novotny M."/>
            <person name="Yee-Greenbaum J."/>
            <person name="Vyahhi N."/>
            <person name="Hall A.P."/>
            <person name="Yang Y."/>
            <person name="Dupont C.L."/>
            <person name="Ziegler M.G."/>
            <person name="Chitsaz H."/>
            <person name="Allen A.E."/>
            <person name="Yooseph S."/>
            <person name="Tesler G."/>
            <person name="Pevzner P.A."/>
            <person name="Friedman R.M."/>
            <person name="Nealson K.H."/>
            <person name="Venter J.C."/>
            <person name="Lasken R.S."/>
        </authorList>
    </citation>
    <scope>NUCLEOTIDE SEQUENCE [LARGE SCALE GENOMIC DNA]</scope>
    <source>
        <strain evidence="2 3">TM6SC1</strain>
    </source>
</reference>
<evidence type="ECO:0000259" key="1">
    <source>
        <dbReference type="Pfam" id="PF13673"/>
    </source>
</evidence>
<proteinExistence type="predicted"/>
<evidence type="ECO:0000313" key="2">
    <source>
        <dbReference type="EMBL" id="KIX85491.1"/>
    </source>
</evidence>
<organism evidence="2 3">
    <name type="scientific">candidate division TM6 bacterium JCVI TM6SC1</name>
    <dbReference type="NCBI Taxonomy" id="1306947"/>
    <lineage>
        <taxon>Bacteria</taxon>
        <taxon>Candidatus Babelota</taxon>
        <taxon>Vermiphilus</taxon>
    </lineage>
</organism>
<dbReference type="EMBL" id="ARQD01000001">
    <property type="protein sequence ID" value="KIX85491.1"/>
    <property type="molecule type" value="Genomic_DNA"/>
</dbReference>